<dbReference type="EMBL" id="GGEC01015446">
    <property type="protein sequence ID" value="MBW95929.1"/>
    <property type="molecule type" value="Transcribed_RNA"/>
</dbReference>
<feature type="region of interest" description="Disordered" evidence="2">
    <location>
        <begin position="46"/>
        <end position="80"/>
    </location>
</feature>
<dbReference type="AlphaFoldDB" id="A0A2P2JR39"/>
<reference evidence="3" key="1">
    <citation type="submission" date="2018-02" db="EMBL/GenBank/DDBJ databases">
        <title>Rhizophora mucronata_Transcriptome.</title>
        <authorList>
            <person name="Meera S.P."/>
            <person name="Sreeshan A."/>
            <person name="Augustine A."/>
        </authorList>
    </citation>
    <scope>NUCLEOTIDE SEQUENCE</scope>
    <source>
        <tissue evidence="3">Leaf</tissue>
    </source>
</reference>
<feature type="coiled-coil region" evidence="1">
    <location>
        <begin position="419"/>
        <end position="467"/>
    </location>
</feature>
<proteinExistence type="predicted"/>
<sequence>MRFADLLRFDNEMAYNGRVHPNCVNAPNPYHECGVACLEKIAQGQGRKEKKSLDNGNGVKEGVLSKKMDGERSTHPSCPKASNPFHECNKYCSYKSSEANNRGVQKQSGFLRIESFGKKQKGSEPVAKSPRGVNNASVVKSVDTASPRSPHTVANSVHPPENGSPQSPYTLENKVKSKSTQSSSSSQQHFEDSYFGNQSFDKGQGQSPESVLKSGNVMAMADAPQSPSKISLACFAIPTPTKQEEDEEIHTSPVAVSSPVAKNVQEGLSGPIVKSMEFTFSGISRASEESDVSDAQSVISDSCVSVGKYHVRANVASILQLIFAKYGDIAANYRLESTSLRAYYLECLCIAVQQLQSMSFKQLTKTKVKEMLAVVKDVETAGIDVTWLHGILDKLAEAMELSNQHETTEAAKADCDHALESSNNELESMMEDLAKKEKAVADAKTRIAEARSRMSELELESSELDHTISSITSKIEKISFKPLGDETML</sequence>
<protein>
    <submittedName>
        <fullName evidence="3">Uncharacterized protein MANES_04G072100</fullName>
    </submittedName>
</protein>
<dbReference type="Pfam" id="PF05278">
    <property type="entry name" value="PEARLI-4"/>
    <property type="match status" value="1"/>
</dbReference>
<organism evidence="3">
    <name type="scientific">Rhizophora mucronata</name>
    <name type="common">Asiatic mangrove</name>
    <dbReference type="NCBI Taxonomy" id="61149"/>
    <lineage>
        <taxon>Eukaryota</taxon>
        <taxon>Viridiplantae</taxon>
        <taxon>Streptophyta</taxon>
        <taxon>Embryophyta</taxon>
        <taxon>Tracheophyta</taxon>
        <taxon>Spermatophyta</taxon>
        <taxon>Magnoliopsida</taxon>
        <taxon>eudicotyledons</taxon>
        <taxon>Gunneridae</taxon>
        <taxon>Pentapetalae</taxon>
        <taxon>rosids</taxon>
        <taxon>fabids</taxon>
        <taxon>Malpighiales</taxon>
        <taxon>Rhizophoraceae</taxon>
        <taxon>Rhizophora</taxon>
    </lineage>
</organism>
<accession>A0A2P2JR39</accession>
<dbReference type="PANTHER" id="PTHR35358">
    <property type="entry name" value="OS06G0711100 PROTEIN"/>
    <property type="match status" value="1"/>
</dbReference>
<evidence type="ECO:0000256" key="1">
    <source>
        <dbReference type="SAM" id="Coils"/>
    </source>
</evidence>
<feature type="compositionally biased region" description="Low complexity" evidence="2">
    <location>
        <begin position="178"/>
        <end position="188"/>
    </location>
</feature>
<feature type="region of interest" description="Disordered" evidence="2">
    <location>
        <begin position="116"/>
        <end position="210"/>
    </location>
</feature>
<dbReference type="InterPro" id="IPR007942">
    <property type="entry name" value="PLipase-like"/>
</dbReference>
<feature type="compositionally biased region" description="Polar residues" evidence="2">
    <location>
        <begin position="195"/>
        <end position="209"/>
    </location>
</feature>
<feature type="compositionally biased region" description="Basic and acidic residues" evidence="2">
    <location>
        <begin position="63"/>
        <end position="74"/>
    </location>
</feature>
<evidence type="ECO:0000256" key="2">
    <source>
        <dbReference type="SAM" id="MobiDB-lite"/>
    </source>
</evidence>
<evidence type="ECO:0000313" key="3">
    <source>
        <dbReference type="EMBL" id="MBW95929.1"/>
    </source>
</evidence>
<keyword evidence="1" id="KW-0175">Coiled coil</keyword>
<dbReference type="PANTHER" id="PTHR35358:SF7">
    <property type="entry name" value="EXPRESSED PROTEIN"/>
    <property type="match status" value="1"/>
</dbReference>
<feature type="compositionally biased region" description="Polar residues" evidence="2">
    <location>
        <begin position="132"/>
        <end position="155"/>
    </location>
</feature>
<name>A0A2P2JR39_RHIMU</name>